<sequence>MNIRNVKASDYKMIIPVINEWWNGRQMADMLPKLFFEYFQNTSYIVEENEKVIGFLIGFLSQTNNKEAYIHFVGLHPQYREHGIGRKLYETFFDHAKRNGVETVRCVTSPVNKVSIAFHTKIGFAIEKNGEKEMNGVAVHTDYDGPNQDRVLFVKTL</sequence>
<dbReference type="Proteomes" id="UP001207626">
    <property type="component" value="Unassembled WGS sequence"/>
</dbReference>
<dbReference type="EMBL" id="JAMDLW010000023">
    <property type="protein sequence ID" value="MCY9521475.1"/>
    <property type="molecule type" value="Genomic_DNA"/>
</dbReference>
<feature type="domain" description="N-acetyltransferase" evidence="1">
    <location>
        <begin position="1"/>
        <end position="157"/>
    </location>
</feature>
<dbReference type="InterPro" id="IPR016181">
    <property type="entry name" value="Acyl_CoA_acyltransferase"/>
</dbReference>
<dbReference type="InterPro" id="IPR000182">
    <property type="entry name" value="GNAT_dom"/>
</dbReference>
<keyword evidence="3" id="KW-1185">Reference proteome</keyword>
<dbReference type="RefSeq" id="WP_268601500.1">
    <property type="nucleotide sequence ID" value="NZ_JAMDLV010000006.1"/>
</dbReference>
<evidence type="ECO:0000313" key="2">
    <source>
        <dbReference type="EMBL" id="MCY9521475.1"/>
    </source>
</evidence>
<name>A0ABT4DXI6_9BACL</name>
<proteinExistence type="predicted"/>
<protein>
    <submittedName>
        <fullName evidence="2">GNAT family N-acetyltransferase</fullName>
    </submittedName>
</protein>
<evidence type="ECO:0000259" key="1">
    <source>
        <dbReference type="PROSITE" id="PS51186"/>
    </source>
</evidence>
<gene>
    <name evidence="2" type="ORF">M5X09_17680</name>
</gene>
<dbReference type="Pfam" id="PF00583">
    <property type="entry name" value="Acetyltransf_1"/>
    <property type="match status" value="1"/>
</dbReference>
<dbReference type="PANTHER" id="PTHR43072">
    <property type="entry name" value="N-ACETYLTRANSFERASE"/>
    <property type="match status" value="1"/>
</dbReference>
<dbReference type="Gene3D" id="3.40.630.30">
    <property type="match status" value="1"/>
</dbReference>
<evidence type="ECO:0000313" key="3">
    <source>
        <dbReference type="Proteomes" id="UP001207626"/>
    </source>
</evidence>
<dbReference type="PIRSF" id="PIRSF037663">
    <property type="entry name" value="Acetyltransf_GNAT_prd"/>
    <property type="match status" value="1"/>
</dbReference>
<dbReference type="SUPFAM" id="SSF55729">
    <property type="entry name" value="Acyl-CoA N-acyltransferases (Nat)"/>
    <property type="match status" value="1"/>
</dbReference>
<reference evidence="2 3" key="1">
    <citation type="submission" date="2022-05" db="EMBL/GenBank/DDBJ databases">
        <title>Genome Sequencing of Bee-Associated Microbes.</title>
        <authorList>
            <person name="Dunlap C."/>
        </authorList>
    </citation>
    <scope>NUCLEOTIDE SEQUENCE [LARGE SCALE GENOMIC DNA]</scope>
    <source>
        <strain evidence="2 3">NRRL NRS-1438</strain>
    </source>
</reference>
<dbReference type="CDD" id="cd04301">
    <property type="entry name" value="NAT_SF"/>
    <property type="match status" value="1"/>
</dbReference>
<accession>A0ABT4DXI6</accession>
<dbReference type="PANTHER" id="PTHR43072:SF36">
    <property type="entry name" value="RIBOSOMAL-PROTEIN-ALANINE ACETYLTRANSFERASE"/>
    <property type="match status" value="1"/>
</dbReference>
<dbReference type="PROSITE" id="PS51186">
    <property type="entry name" value="GNAT"/>
    <property type="match status" value="1"/>
</dbReference>
<organism evidence="2 3">
    <name type="scientific">Paenibacillus apiarius</name>
    <dbReference type="NCBI Taxonomy" id="46240"/>
    <lineage>
        <taxon>Bacteria</taxon>
        <taxon>Bacillati</taxon>
        <taxon>Bacillota</taxon>
        <taxon>Bacilli</taxon>
        <taxon>Bacillales</taxon>
        <taxon>Paenibacillaceae</taxon>
        <taxon>Paenibacillus</taxon>
    </lineage>
</organism>
<dbReference type="InterPro" id="IPR017255">
    <property type="entry name" value="AcTrfase_GNAT_prd"/>
</dbReference>
<comment type="caution">
    <text evidence="2">The sequence shown here is derived from an EMBL/GenBank/DDBJ whole genome shotgun (WGS) entry which is preliminary data.</text>
</comment>